<evidence type="ECO:0000313" key="3">
    <source>
        <dbReference type="Proteomes" id="UP000566819"/>
    </source>
</evidence>
<accession>A0A8H4RLP2</accession>
<evidence type="ECO:0000313" key="2">
    <source>
        <dbReference type="EMBL" id="KAF4631165.1"/>
    </source>
</evidence>
<sequence>MGQWVASPPGPGQNSWETKPHCRSACSNMVNAEAAQSPVTKVTAPATRSVGRIQHDAALAIHMLSAHFHDSAPPLIDRFGAGSHLKVLVRQFGKLRRKRPLFGPSSPATGAAVERN</sequence>
<dbReference type="AlphaFoldDB" id="A0A8H4RLP2"/>
<evidence type="ECO:0000256" key="1">
    <source>
        <dbReference type="SAM" id="MobiDB-lite"/>
    </source>
</evidence>
<gene>
    <name evidence="2" type="ORF">G7Y89_g6967</name>
</gene>
<dbReference type="Proteomes" id="UP000566819">
    <property type="component" value="Unassembled WGS sequence"/>
</dbReference>
<organism evidence="2 3">
    <name type="scientific">Cudoniella acicularis</name>
    <dbReference type="NCBI Taxonomy" id="354080"/>
    <lineage>
        <taxon>Eukaryota</taxon>
        <taxon>Fungi</taxon>
        <taxon>Dikarya</taxon>
        <taxon>Ascomycota</taxon>
        <taxon>Pezizomycotina</taxon>
        <taxon>Leotiomycetes</taxon>
        <taxon>Helotiales</taxon>
        <taxon>Tricladiaceae</taxon>
        <taxon>Cudoniella</taxon>
    </lineage>
</organism>
<keyword evidence="3" id="KW-1185">Reference proteome</keyword>
<name>A0A8H4RLP2_9HELO</name>
<proteinExistence type="predicted"/>
<comment type="caution">
    <text evidence="2">The sequence shown here is derived from an EMBL/GenBank/DDBJ whole genome shotgun (WGS) entry which is preliminary data.</text>
</comment>
<reference evidence="2 3" key="1">
    <citation type="submission" date="2020-03" db="EMBL/GenBank/DDBJ databases">
        <title>Draft Genome Sequence of Cudoniella acicularis.</title>
        <authorList>
            <person name="Buettner E."/>
            <person name="Kellner H."/>
        </authorList>
    </citation>
    <scope>NUCLEOTIDE SEQUENCE [LARGE SCALE GENOMIC DNA]</scope>
    <source>
        <strain evidence="2 3">DSM 108380</strain>
    </source>
</reference>
<protein>
    <submittedName>
        <fullName evidence="2">Uncharacterized protein</fullName>
    </submittedName>
</protein>
<feature type="region of interest" description="Disordered" evidence="1">
    <location>
        <begin position="1"/>
        <end position="20"/>
    </location>
</feature>
<dbReference type="EMBL" id="JAAMPI010000470">
    <property type="protein sequence ID" value="KAF4631165.1"/>
    <property type="molecule type" value="Genomic_DNA"/>
</dbReference>